<dbReference type="PANTHER" id="PTHR12802">
    <property type="entry name" value="SWI/SNF COMPLEX-RELATED"/>
    <property type="match status" value="1"/>
</dbReference>
<dbReference type="InterPro" id="IPR011990">
    <property type="entry name" value="TPR-like_helical_dom_sf"/>
</dbReference>
<dbReference type="Proteomes" id="UP000217199">
    <property type="component" value="Unassembled WGS sequence"/>
</dbReference>
<dbReference type="EMBL" id="NBII01000010">
    <property type="protein sequence ID" value="PAV15406.1"/>
    <property type="molecule type" value="Genomic_DNA"/>
</dbReference>
<feature type="domain" description="ZZ-type" evidence="12">
    <location>
        <begin position="324"/>
        <end position="378"/>
    </location>
</feature>
<feature type="region of interest" description="Disordered" evidence="10">
    <location>
        <begin position="1"/>
        <end position="117"/>
    </location>
</feature>
<dbReference type="STRING" id="2282107.A0A286U742"/>
<dbReference type="SUPFAM" id="SSF46689">
    <property type="entry name" value="Homeodomain-like"/>
    <property type="match status" value="2"/>
</dbReference>
<feature type="compositionally biased region" description="Polar residues" evidence="10">
    <location>
        <begin position="1354"/>
        <end position="1371"/>
    </location>
</feature>
<evidence type="ECO:0000256" key="9">
    <source>
        <dbReference type="SAM" id="Coils"/>
    </source>
</evidence>
<evidence type="ECO:0000256" key="7">
    <source>
        <dbReference type="ARBA" id="ARBA00023242"/>
    </source>
</evidence>
<evidence type="ECO:0000256" key="3">
    <source>
        <dbReference type="ARBA" id="ARBA00022833"/>
    </source>
</evidence>
<dbReference type="PROSITE" id="PS51293">
    <property type="entry name" value="SANT"/>
    <property type="match status" value="1"/>
</dbReference>
<dbReference type="PANTHER" id="PTHR12802:SF41">
    <property type="entry name" value="BRAHMA ASSOCIATED PROTEIN 155 KDA"/>
    <property type="match status" value="1"/>
</dbReference>
<dbReference type="InterPro" id="IPR001005">
    <property type="entry name" value="SANT/Myb"/>
</dbReference>
<feature type="region of interest" description="Disordered" evidence="10">
    <location>
        <begin position="677"/>
        <end position="709"/>
    </location>
</feature>
<evidence type="ECO:0000256" key="8">
    <source>
        <dbReference type="PROSITE-ProRule" id="PRU00228"/>
    </source>
</evidence>
<evidence type="ECO:0000313" key="16">
    <source>
        <dbReference type="Proteomes" id="UP000217199"/>
    </source>
</evidence>
<feature type="compositionally biased region" description="Polar residues" evidence="10">
    <location>
        <begin position="541"/>
        <end position="550"/>
    </location>
</feature>
<evidence type="ECO:0000256" key="10">
    <source>
        <dbReference type="SAM" id="MobiDB-lite"/>
    </source>
</evidence>
<reference evidence="15 16" key="1">
    <citation type="journal article" date="2017" name="Mol. Ecol.">
        <title>Comparative and population genomic landscape of Phellinus noxius: A hypervariable fungus causing root rot in trees.</title>
        <authorList>
            <person name="Chung C.L."/>
            <person name="Lee T.J."/>
            <person name="Akiba M."/>
            <person name="Lee H.H."/>
            <person name="Kuo T.H."/>
            <person name="Liu D."/>
            <person name="Ke H.M."/>
            <person name="Yokoi T."/>
            <person name="Roa M.B."/>
            <person name="Lu M.J."/>
            <person name="Chang Y.Y."/>
            <person name="Ann P.J."/>
            <person name="Tsai J.N."/>
            <person name="Chen C.Y."/>
            <person name="Tzean S.S."/>
            <person name="Ota Y."/>
            <person name="Hattori T."/>
            <person name="Sahashi N."/>
            <person name="Liou R.F."/>
            <person name="Kikuchi T."/>
            <person name="Tsai I.J."/>
        </authorList>
    </citation>
    <scope>NUCLEOTIDE SEQUENCE [LARGE SCALE GENOMIC DNA]</scope>
    <source>
        <strain evidence="15 16">FFPRI411160</strain>
    </source>
</reference>
<dbReference type="OrthoDB" id="118550at2759"/>
<dbReference type="InterPro" id="IPR032451">
    <property type="entry name" value="SMARCC_C"/>
</dbReference>
<dbReference type="InterPro" id="IPR007526">
    <property type="entry name" value="SWIRM"/>
</dbReference>
<dbReference type="PROSITE" id="PS50135">
    <property type="entry name" value="ZF_ZZ_2"/>
    <property type="match status" value="1"/>
</dbReference>
<keyword evidence="5" id="KW-0238">DNA-binding</keyword>
<dbReference type="FunFam" id="1.10.10.10:FF:000020">
    <property type="entry name" value="SWI/SNF complex subunit SMARCC2 isoform c"/>
    <property type="match status" value="1"/>
</dbReference>
<evidence type="ECO:0000259" key="14">
    <source>
        <dbReference type="PROSITE" id="PS51293"/>
    </source>
</evidence>
<feature type="region of interest" description="Disordered" evidence="10">
    <location>
        <begin position="256"/>
        <end position="290"/>
    </location>
</feature>
<keyword evidence="3" id="KW-0862">Zinc</keyword>
<keyword evidence="7" id="KW-0539">Nucleus</keyword>
<proteinExistence type="predicted"/>
<dbReference type="Gene3D" id="1.10.10.60">
    <property type="entry name" value="Homeodomain-like"/>
    <property type="match status" value="1"/>
</dbReference>
<keyword evidence="2 8" id="KW-0863">Zinc-finger</keyword>
<dbReference type="Pfam" id="PF00569">
    <property type="entry name" value="ZZ"/>
    <property type="match status" value="1"/>
</dbReference>
<dbReference type="InterPro" id="IPR009057">
    <property type="entry name" value="Homeodomain-like_sf"/>
</dbReference>
<feature type="compositionally biased region" description="Polar residues" evidence="10">
    <location>
        <begin position="1229"/>
        <end position="1244"/>
    </location>
</feature>
<dbReference type="SUPFAM" id="SSF57850">
    <property type="entry name" value="RING/U-box"/>
    <property type="match status" value="1"/>
</dbReference>
<dbReference type="SMART" id="SM00291">
    <property type="entry name" value="ZnF_ZZ"/>
    <property type="match status" value="1"/>
</dbReference>
<dbReference type="PROSITE" id="PS50934">
    <property type="entry name" value="SWIRM"/>
    <property type="match status" value="1"/>
</dbReference>
<dbReference type="GO" id="GO:0016514">
    <property type="term" value="C:SWI/SNF complex"/>
    <property type="evidence" value="ECO:0007669"/>
    <property type="project" value="TreeGrafter"/>
</dbReference>
<dbReference type="GO" id="GO:0008270">
    <property type="term" value="F:zinc ion binding"/>
    <property type="evidence" value="ECO:0007669"/>
    <property type="project" value="UniProtKB-KW"/>
</dbReference>
<dbReference type="InterPro" id="IPR036388">
    <property type="entry name" value="WH-like_DNA-bd_sf"/>
</dbReference>
<evidence type="ECO:0000259" key="13">
    <source>
        <dbReference type="PROSITE" id="PS50934"/>
    </source>
</evidence>
<dbReference type="Pfam" id="PF00249">
    <property type="entry name" value="Myb_DNA-binding"/>
    <property type="match status" value="1"/>
</dbReference>
<dbReference type="Gene3D" id="1.25.40.10">
    <property type="entry name" value="Tetratricopeptide repeat domain"/>
    <property type="match status" value="1"/>
</dbReference>
<dbReference type="InterPro" id="IPR041984">
    <property type="entry name" value="Rsc8/Ssr1/Ssr2_ZZ"/>
</dbReference>
<accession>A0A286U742</accession>
<feature type="compositionally biased region" description="Polar residues" evidence="10">
    <location>
        <begin position="1"/>
        <end position="18"/>
    </location>
</feature>
<gene>
    <name evidence="15" type="ORF">PNOK_0916900</name>
</gene>
<feature type="coiled-coil region" evidence="9">
    <location>
        <begin position="596"/>
        <end position="644"/>
    </location>
</feature>
<dbReference type="SMART" id="SM00717">
    <property type="entry name" value="SANT"/>
    <property type="match status" value="1"/>
</dbReference>
<keyword evidence="16" id="KW-1185">Reference proteome</keyword>
<evidence type="ECO:0000313" key="15">
    <source>
        <dbReference type="EMBL" id="PAV15406.1"/>
    </source>
</evidence>
<feature type="domain" description="SWIRM" evidence="13">
    <location>
        <begin position="140"/>
        <end position="237"/>
    </location>
</feature>
<keyword evidence="4" id="KW-0805">Transcription regulation</keyword>
<feature type="compositionally biased region" description="Basic and acidic residues" evidence="10">
    <location>
        <begin position="485"/>
        <end position="501"/>
    </location>
</feature>
<evidence type="ECO:0000256" key="2">
    <source>
        <dbReference type="ARBA" id="ARBA00022771"/>
    </source>
</evidence>
<dbReference type="CDD" id="cd02336">
    <property type="entry name" value="ZZ_RSC8"/>
    <property type="match status" value="1"/>
</dbReference>
<dbReference type="InterPro" id="IPR000433">
    <property type="entry name" value="Znf_ZZ"/>
</dbReference>
<comment type="caution">
    <text evidence="15">The sequence shown here is derived from an EMBL/GenBank/DDBJ whole genome shotgun (WGS) entry which is preliminary data.</text>
</comment>
<dbReference type="Pfam" id="PF04433">
    <property type="entry name" value="SWIRM"/>
    <property type="match status" value="1"/>
</dbReference>
<dbReference type="Gene3D" id="1.10.10.10">
    <property type="entry name" value="Winged helix-like DNA-binding domain superfamily/Winged helix DNA-binding domain"/>
    <property type="match status" value="1"/>
</dbReference>
<dbReference type="GO" id="GO:0042393">
    <property type="term" value="F:histone binding"/>
    <property type="evidence" value="ECO:0007669"/>
    <property type="project" value="TreeGrafter"/>
</dbReference>
<sequence>MDSPKRSGSPSSTAQGQQEIKRVKLTVPEQNQGVVPVDPENAPGKRSELEPIQSTDIANLPAEPANDAPPDSGSGNTEAKVKVQGEGDEDGGDVSMGEGGDDEADSGDDNDDEDPAQQEATRLRLEEQARKYLAAQTHEVIIPSYAAWFDMSKIHAVERRALPEFFNSRNRSKTPSIYKDYRDFMINTYRLRPTEYLTFTACRRNLAGDVCAIMRVHAFLEQWGLINYQVDPETRPATLAPPFTGHFRVVLDTPRGLQSLHPGTRPNPKDATTVNGTPKPTTTTSSASLDLRSNIYQTTAKSSREVSSAEATALANGASPGPRSASFSCDTCGVDCTPVRYHSLKQTNFELCPPCYLDGRFPSSMFSGDFVKVTASQGNSIDDGWTDQEILLLLEGVEMYDDDWTLIEEHVGTRSAQQCIRKFLELPIEDPYLEAESEGTRGPLRYARVPFEQADNPVMSVVAFLAGVVGPGVAAEAAKTALHDLTDGGKEKTAEKSEKANGVEGNENETDQKAENSNEQHTSNNAGEAVDDAMAVDGPDANSTQSSAVSKSIPHSKVQRAARLALQSSAKAARALADAEASNVREALAQLIKLTLTRLELKMSQFEEMESVLEEERRALAAQRLALANDRANAKRVLETLKAELAKNGGASATATAAIAQGLGNGQASRIMAVDSTSSMGEENGPSAEEQYHSHRNKPACGTPTPRMPILTRGLRQTKVTYLLRANLNNNLAQQQIRKISACLRPEEVQLGLLNHGYNQIRSLSWNTLSFPPSPPSNIKPEEPDTSHLSFLEEPGEEYGYETKTVTKDSAVSSKFITQLPSQVVVSESALSETQVLLRLLSRNDVDTALAVKEEYDRLGIHLTEDRAFANYALAELDVRKNLDAHESSARTRRFLAWLSLVPLSSCQFEVMQIAAELMENCRFEIPMMMGFCLLFANSRDLLFFRSVILHSRILPHIIRYGDPKATTAFLVKVESRLGEMEGADETRKELLRLFAKIHFIAGREELSLFFSNAHSPNLAYDVKSSNPVYLPDQTGKQRTNSDLAAELRAIRQCLVVGSSSPQLPMFVSRFIRAYNNLRRQSRAIYILRKRFLTKAPLGLRASWVAGEQQYFSSYSKPLAGLRLFNQYCVSDPILEAEAQRVLEAHQKLSKYKYSHLDHASASVSRKVDIKWKSWPSPLGVHLAWKSILQLSKKADLERLYQLILRQAHTAYAEPASIPEALQEAVHHTLNSSPTSEPQTNSESSIDEYFSQASSDASRIPPVPHNARLFFYRNLFHHFTVALATRISPGRGLEVIDDMKKLGVIPTLDTWCACAGAVARSGDVQGAVEILKYIETSIKAKKAKTSQDTKAEVESTTTSQDNATQDNATRGRTTHLHKNKEAKYRKTLQKAYNSVLHGFLNVGLFSQAHEIRRRMSDQKLGKDTLEGYTGLFMIFELEIYNVDVWFSAPLQ</sequence>
<dbReference type="GO" id="GO:0045893">
    <property type="term" value="P:positive regulation of DNA-templated transcription"/>
    <property type="evidence" value="ECO:0007669"/>
    <property type="project" value="TreeGrafter"/>
</dbReference>
<feature type="compositionally biased region" description="Low complexity" evidence="10">
    <location>
        <begin position="272"/>
        <end position="284"/>
    </location>
</feature>
<evidence type="ECO:0000256" key="6">
    <source>
        <dbReference type="ARBA" id="ARBA00023163"/>
    </source>
</evidence>
<evidence type="ECO:0000259" key="12">
    <source>
        <dbReference type="PROSITE" id="PS50135"/>
    </source>
</evidence>
<evidence type="ECO:0000256" key="4">
    <source>
        <dbReference type="ARBA" id="ARBA00023015"/>
    </source>
</evidence>
<feature type="compositionally biased region" description="Acidic residues" evidence="10">
    <location>
        <begin position="99"/>
        <end position="116"/>
    </location>
</feature>
<keyword evidence="9" id="KW-0175">Coiled coil</keyword>
<dbReference type="GO" id="GO:0006338">
    <property type="term" value="P:chromatin remodeling"/>
    <property type="evidence" value="ECO:0007669"/>
    <property type="project" value="UniProtKB-ARBA"/>
</dbReference>
<keyword evidence="6" id="KW-0804">Transcription</keyword>
<protein>
    <submittedName>
        <fullName evidence="15">SWI SNF complex</fullName>
    </submittedName>
</protein>
<dbReference type="GO" id="GO:0003677">
    <property type="term" value="F:DNA binding"/>
    <property type="evidence" value="ECO:0007669"/>
    <property type="project" value="UniProtKB-KW"/>
</dbReference>
<feature type="domain" description="Myb-like" evidence="11">
    <location>
        <begin position="385"/>
        <end position="427"/>
    </location>
</feature>
<name>A0A286U742_9AGAM</name>
<dbReference type="InParanoid" id="A0A286U742"/>
<evidence type="ECO:0000256" key="1">
    <source>
        <dbReference type="ARBA" id="ARBA00022723"/>
    </source>
</evidence>
<dbReference type="Pfam" id="PF16495">
    <property type="entry name" value="SWIRM-assoc_1"/>
    <property type="match status" value="1"/>
</dbReference>
<feature type="region of interest" description="Disordered" evidence="10">
    <location>
        <begin position="485"/>
        <end position="555"/>
    </location>
</feature>
<feature type="region of interest" description="Disordered" evidence="10">
    <location>
        <begin position="1344"/>
        <end position="1374"/>
    </location>
</feature>
<dbReference type="FunFam" id="1.10.10.60:FF:000014">
    <property type="entry name" value="SWI/SNF complex subunit SMARCC2 isoform C"/>
    <property type="match status" value="1"/>
</dbReference>
<keyword evidence="1" id="KW-0479">Metal-binding</keyword>
<feature type="region of interest" description="Disordered" evidence="10">
    <location>
        <begin position="1227"/>
        <end position="1248"/>
    </location>
</feature>
<evidence type="ECO:0000256" key="5">
    <source>
        <dbReference type="ARBA" id="ARBA00023125"/>
    </source>
</evidence>
<dbReference type="PROSITE" id="PS50090">
    <property type="entry name" value="MYB_LIKE"/>
    <property type="match status" value="1"/>
</dbReference>
<evidence type="ECO:0000259" key="11">
    <source>
        <dbReference type="PROSITE" id="PS50090"/>
    </source>
</evidence>
<dbReference type="InterPro" id="IPR017884">
    <property type="entry name" value="SANT_dom"/>
</dbReference>
<organism evidence="15 16">
    <name type="scientific">Pyrrhoderma noxium</name>
    <dbReference type="NCBI Taxonomy" id="2282107"/>
    <lineage>
        <taxon>Eukaryota</taxon>
        <taxon>Fungi</taxon>
        <taxon>Dikarya</taxon>
        <taxon>Basidiomycota</taxon>
        <taxon>Agaricomycotina</taxon>
        <taxon>Agaricomycetes</taxon>
        <taxon>Hymenochaetales</taxon>
        <taxon>Hymenochaetaceae</taxon>
        <taxon>Pyrrhoderma</taxon>
    </lineage>
</organism>
<feature type="domain" description="SANT" evidence="14">
    <location>
        <begin position="380"/>
        <end position="431"/>
    </location>
</feature>
<dbReference type="CDD" id="cd00167">
    <property type="entry name" value="SANT"/>
    <property type="match status" value="1"/>
</dbReference>